<dbReference type="EMBL" id="CP050549">
    <property type="protein sequence ID" value="QND42398.1"/>
    <property type="molecule type" value="Genomic_DNA"/>
</dbReference>
<keyword evidence="1" id="KW-0472">Membrane</keyword>
<dbReference type="AlphaFoldDB" id="A0A7G6RJG6"/>
<evidence type="ECO:0008006" key="4">
    <source>
        <dbReference type="Google" id="ProtNLM"/>
    </source>
</evidence>
<evidence type="ECO:0000256" key="1">
    <source>
        <dbReference type="SAM" id="Phobius"/>
    </source>
</evidence>
<keyword evidence="1" id="KW-1133">Transmembrane helix</keyword>
<evidence type="ECO:0000313" key="3">
    <source>
        <dbReference type="Proteomes" id="UP000515518"/>
    </source>
</evidence>
<feature type="transmembrane region" description="Helical" evidence="1">
    <location>
        <begin position="91"/>
        <end position="108"/>
    </location>
</feature>
<accession>A0A7G6RJG6</accession>
<gene>
    <name evidence="2" type="ORF">HB770_11755</name>
</gene>
<name>A0A7G6RJG6_RHILV</name>
<organism evidence="2 3">
    <name type="scientific">Rhizobium leguminosarum bv. viciae</name>
    <dbReference type="NCBI Taxonomy" id="387"/>
    <lineage>
        <taxon>Bacteria</taxon>
        <taxon>Pseudomonadati</taxon>
        <taxon>Pseudomonadota</taxon>
        <taxon>Alphaproteobacteria</taxon>
        <taxon>Hyphomicrobiales</taxon>
        <taxon>Rhizobiaceae</taxon>
        <taxon>Rhizobium/Agrobacterium group</taxon>
        <taxon>Rhizobium</taxon>
    </lineage>
</organism>
<proteinExistence type="predicted"/>
<reference evidence="3" key="1">
    <citation type="journal article" date="2020" name="Mol. Plant Microbe">
        <title>Rhizobial microsymbionts of the narrowly endemic Oxytropis species growing in Kamchatka are characterized by significant genetic diversity and possess a set of genes that are associated with T3SS and T6SS secretion systems and can affect the development of symbiosis.</title>
        <authorList>
            <person name="Safronova V."/>
            <person name="Guro P."/>
            <person name="Sazanova A."/>
            <person name="Kuznetsova I."/>
            <person name="Belimov A."/>
            <person name="Yakubov V."/>
            <person name="Chirak E."/>
            <person name="Afonin A."/>
            <person name="Gogolev Y."/>
            <person name="Andronov E."/>
            <person name="Tikhonovich I."/>
        </authorList>
    </citation>
    <scope>NUCLEOTIDE SEQUENCE [LARGE SCALE GENOMIC DNA]</scope>
    <source>
        <strain evidence="3">RCAM0610</strain>
    </source>
</reference>
<dbReference type="Proteomes" id="UP000515518">
    <property type="component" value="Chromosome"/>
</dbReference>
<sequence>MGKLTFKEAVKLDLDSIKSVNGKVTQDAKEASFAQHILKEDLGELKNDWLAVYSLDEDTRDRLIAHARQDAALACASSANTKKEVKRLRRLVWFFGLINLAMLLVLVFRR</sequence>
<keyword evidence="1" id="KW-0812">Transmembrane</keyword>
<protein>
    <recommendedName>
        <fullName evidence="4">Transmembrane protein</fullName>
    </recommendedName>
</protein>
<evidence type="ECO:0000313" key="2">
    <source>
        <dbReference type="EMBL" id="QND42398.1"/>
    </source>
</evidence>